<dbReference type="AlphaFoldDB" id="A0AAN7SAR4"/>
<protein>
    <recommendedName>
        <fullName evidence="4">DDE Tnp4 domain-containing protein</fullName>
    </recommendedName>
</protein>
<organism evidence="5 6">
    <name type="scientific">Aquatica leii</name>
    <dbReference type="NCBI Taxonomy" id="1421715"/>
    <lineage>
        <taxon>Eukaryota</taxon>
        <taxon>Metazoa</taxon>
        <taxon>Ecdysozoa</taxon>
        <taxon>Arthropoda</taxon>
        <taxon>Hexapoda</taxon>
        <taxon>Insecta</taxon>
        <taxon>Pterygota</taxon>
        <taxon>Neoptera</taxon>
        <taxon>Endopterygota</taxon>
        <taxon>Coleoptera</taxon>
        <taxon>Polyphaga</taxon>
        <taxon>Elateriformia</taxon>
        <taxon>Elateroidea</taxon>
        <taxon>Lampyridae</taxon>
        <taxon>Luciolinae</taxon>
        <taxon>Aquatica</taxon>
    </lineage>
</organism>
<gene>
    <name evidence="5" type="ORF">RN001_005710</name>
</gene>
<feature type="domain" description="DDE Tnp4" evidence="4">
    <location>
        <begin position="37"/>
        <end position="111"/>
    </location>
</feature>
<dbReference type="Pfam" id="PF13359">
    <property type="entry name" value="DDE_Tnp_4"/>
    <property type="match status" value="1"/>
</dbReference>
<sequence length="118" mass="13584">MPTLKHKIKGNSPIKISNIKRFSDDDKLCLTFIRLKRGYTLKELSIFCNPSISHISRLTAGKEILTKKIARIHVEIATHRIKNYRILAKPIQITMLPLLSNIFSIICFLVNFEKPLVL</sequence>
<evidence type="ECO:0000259" key="4">
    <source>
        <dbReference type="Pfam" id="PF13359"/>
    </source>
</evidence>
<dbReference type="Proteomes" id="UP001353858">
    <property type="component" value="Unassembled WGS sequence"/>
</dbReference>
<keyword evidence="3" id="KW-1133">Transmembrane helix</keyword>
<keyword evidence="6" id="KW-1185">Reference proteome</keyword>
<dbReference type="GO" id="GO:0046872">
    <property type="term" value="F:metal ion binding"/>
    <property type="evidence" value="ECO:0007669"/>
    <property type="project" value="UniProtKB-KW"/>
</dbReference>
<feature type="transmembrane region" description="Helical" evidence="3">
    <location>
        <begin position="90"/>
        <end position="112"/>
    </location>
</feature>
<keyword evidence="3" id="KW-0472">Membrane</keyword>
<evidence type="ECO:0000256" key="1">
    <source>
        <dbReference type="ARBA" id="ARBA00001968"/>
    </source>
</evidence>
<evidence type="ECO:0000256" key="3">
    <source>
        <dbReference type="SAM" id="Phobius"/>
    </source>
</evidence>
<comment type="caution">
    <text evidence="5">The sequence shown here is derived from an EMBL/GenBank/DDBJ whole genome shotgun (WGS) entry which is preliminary data.</text>
</comment>
<name>A0AAN7SAR4_9COLE</name>
<keyword evidence="3" id="KW-0812">Transmembrane</keyword>
<comment type="cofactor">
    <cofactor evidence="1">
        <name>a divalent metal cation</name>
        <dbReference type="ChEBI" id="CHEBI:60240"/>
    </cofactor>
</comment>
<evidence type="ECO:0000256" key="2">
    <source>
        <dbReference type="ARBA" id="ARBA00022723"/>
    </source>
</evidence>
<dbReference type="InterPro" id="IPR027806">
    <property type="entry name" value="HARBI1_dom"/>
</dbReference>
<evidence type="ECO:0000313" key="5">
    <source>
        <dbReference type="EMBL" id="KAK4882391.1"/>
    </source>
</evidence>
<keyword evidence="2" id="KW-0479">Metal-binding</keyword>
<proteinExistence type="predicted"/>
<evidence type="ECO:0000313" key="6">
    <source>
        <dbReference type="Proteomes" id="UP001353858"/>
    </source>
</evidence>
<dbReference type="EMBL" id="JARPUR010000002">
    <property type="protein sequence ID" value="KAK4882391.1"/>
    <property type="molecule type" value="Genomic_DNA"/>
</dbReference>
<accession>A0AAN7SAR4</accession>
<reference evidence="6" key="1">
    <citation type="submission" date="2023-01" db="EMBL/GenBank/DDBJ databases">
        <title>Key to firefly adult light organ development and bioluminescence: homeobox transcription factors regulate luciferase expression and transportation to peroxisome.</title>
        <authorList>
            <person name="Fu X."/>
        </authorList>
    </citation>
    <scope>NUCLEOTIDE SEQUENCE [LARGE SCALE GENOMIC DNA]</scope>
</reference>